<organism evidence="2 3">
    <name type="scientific">Micromonospora craterilacus</name>
    <dbReference type="NCBI Taxonomy" id="1655439"/>
    <lineage>
        <taxon>Bacteria</taxon>
        <taxon>Bacillati</taxon>
        <taxon>Actinomycetota</taxon>
        <taxon>Actinomycetes</taxon>
        <taxon>Micromonosporales</taxon>
        <taxon>Micromonosporaceae</taxon>
        <taxon>Micromonospora</taxon>
    </lineage>
</organism>
<keyword evidence="1" id="KW-0472">Membrane</keyword>
<proteinExistence type="predicted"/>
<protein>
    <recommendedName>
        <fullName evidence="4">SAVED domain-containing protein</fullName>
    </recommendedName>
</protein>
<evidence type="ECO:0008006" key="4">
    <source>
        <dbReference type="Google" id="ProtNLM"/>
    </source>
</evidence>
<dbReference type="Proteomes" id="UP000248924">
    <property type="component" value="Unassembled WGS sequence"/>
</dbReference>
<feature type="transmembrane region" description="Helical" evidence="1">
    <location>
        <begin position="52"/>
        <end position="71"/>
    </location>
</feature>
<dbReference type="NCBIfam" id="NF033611">
    <property type="entry name" value="SAVED"/>
    <property type="match status" value="1"/>
</dbReference>
<sequence length="347" mass="37075">MVGAGGQPVGAQGLRALVADGSAVIAMGGLVAGTFLTEAGKSVMTGEKPGRVWFVVAVIVGLVFMAVGFWLRHRARMGLRVGIIVNAVDVHRGRARAEQRNQQAERFSQGSAAVTLKAEIELSGDPVRDRELVDLLAEETLRATTIAERLAPDAAHVNVIPTMPLHVAFWLGARLGYTHAQHVAVHELRQDTGSPAFFAATSLRAVDVKAAPLTVERLEAIDGGDMTKVALALDLQNRGDQFRDAVVKACRERGIGWLLLLRNENRLLKQVMKTFNGVISQTCNAWDTAPLPAEARTGHHAIFLSGPVAIAVALGARLAAPTPGQWTAYTFNPVANVYEPFPAPPNG</sequence>
<gene>
    <name evidence="2" type="ORF">C1I95_10880</name>
</gene>
<keyword evidence="1" id="KW-1133">Transmembrane helix</keyword>
<reference evidence="2 3" key="1">
    <citation type="submission" date="2018-01" db="EMBL/GenBank/DDBJ databases">
        <title>Draft genome sequence of Jishengella sp. NA12.</title>
        <authorList>
            <person name="Sahin N."/>
            <person name="Ay H."/>
            <person name="Saygin H."/>
        </authorList>
    </citation>
    <scope>NUCLEOTIDE SEQUENCE [LARGE SCALE GENOMIC DNA]</scope>
    <source>
        <strain evidence="2 3">NA12</strain>
    </source>
</reference>
<dbReference type="AlphaFoldDB" id="A0A2W2ESP8"/>
<comment type="caution">
    <text evidence="2">The sequence shown here is derived from an EMBL/GenBank/DDBJ whole genome shotgun (WGS) entry which is preliminary data.</text>
</comment>
<evidence type="ECO:0000313" key="3">
    <source>
        <dbReference type="Proteomes" id="UP000248924"/>
    </source>
</evidence>
<dbReference type="InterPro" id="IPR040836">
    <property type="entry name" value="SAVED"/>
</dbReference>
<evidence type="ECO:0000313" key="2">
    <source>
        <dbReference type="EMBL" id="PZG19809.1"/>
    </source>
</evidence>
<keyword evidence="3" id="KW-1185">Reference proteome</keyword>
<dbReference type="EMBL" id="POTY01000051">
    <property type="protein sequence ID" value="PZG19809.1"/>
    <property type="molecule type" value="Genomic_DNA"/>
</dbReference>
<keyword evidence="1" id="KW-0812">Transmembrane</keyword>
<accession>A0A2W2ESP8</accession>
<evidence type="ECO:0000256" key="1">
    <source>
        <dbReference type="SAM" id="Phobius"/>
    </source>
</evidence>
<name>A0A2W2ESP8_9ACTN</name>